<dbReference type="PANTHER" id="PTHR32440:SF11">
    <property type="entry name" value="METALLOPHOSPHOESTERASE DOMAIN-CONTAINING PROTEIN"/>
    <property type="match status" value="1"/>
</dbReference>
<gene>
    <name evidence="2" type="ORF">EDD62_1633</name>
</gene>
<dbReference type="Gene3D" id="3.60.21.10">
    <property type="match status" value="1"/>
</dbReference>
<sequence>MEQFKIIQFTDLHLGPHHDDKDQQTFELIKQITETYNPDLLIFTGDQIWSEGIVDAYETYERLVVFLNQFNTRLAFTYGNHDSESNYDRNLLRSIEKQTEFLTEKFESKIINDKEAYVIPVDMENAKYLLYVIDTGSTDRTHYGLYDFVEPGHNVWLSDVQQKYKEYNNNLLFTHIPLPEYNAVSEARQIKGGKNETIGSPLLNTGTFAHILLNGDIKNVFAGHDHDNDFSFNLNGVSLHYGRVSGFNCYGDLCRGAREIVLNDNGLVETRIIEYDSTL</sequence>
<dbReference type="AlphaFoldDB" id="A0A3N5BBR5"/>
<evidence type="ECO:0000259" key="1">
    <source>
        <dbReference type="Pfam" id="PF00149"/>
    </source>
</evidence>
<accession>A0A3N5BBR5</accession>
<dbReference type="GO" id="GO:0016788">
    <property type="term" value="F:hydrolase activity, acting on ester bonds"/>
    <property type="evidence" value="ECO:0007669"/>
    <property type="project" value="TreeGrafter"/>
</dbReference>
<comment type="caution">
    <text evidence="2">The sequence shown here is derived from an EMBL/GenBank/DDBJ whole genome shotgun (WGS) entry which is preliminary data.</text>
</comment>
<dbReference type="CDD" id="cd07383">
    <property type="entry name" value="MPP_Dcr2"/>
    <property type="match status" value="1"/>
</dbReference>
<feature type="domain" description="Calcineurin-like phosphoesterase" evidence="1">
    <location>
        <begin position="4"/>
        <end position="227"/>
    </location>
</feature>
<organism evidence="2 3">
    <name type="scientific">Abyssicoccus albus</name>
    <dbReference type="NCBI Taxonomy" id="1817405"/>
    <lineage>
        <taxon>Bacteria</taxon>
        <taxon>Bacillati</taxon>
        <taxon>Bacillota</taxon>
        <taxon>Bacilli</taxon>
        <taxon>Bacillales</taxon>
        <taxon>Abyssicoccaceae</taxon>
    </lineage>
</organism>
<dbReference type="Pfam" id="PF00149">
    <property type="entry name" value="Metallophos"/>
    <property type="match status" value="1"/>
</dbReference>
<reference evidence="2 3" key="1">
    <citation type="submission" date="2018-11" db="EMBL/GenBank/DDBJ databases">
        <title>Genomic Encyclopedia of Type Strains, Phase IV (KMG-IV): sequencing the most valuable type-strain genomes for metagenomic binning, comparative biology and taxonomic classification.</title>
        <authorList>
            <person name="Goeker M."/>
        </authorList>
    </citation>
    <scope>NUCLEOTIDE SEQUENCE [LARGE SCALE GENOMIC DNA]</scope>
    <source>
        <strain evidence="2 3">DSM 29158</strain>
    </source>
</reference>
<name>A0A3N5BBR5_9BACL</name>
<dbReference type="GO" id="GO:0005737">
    <property type="term" value="C:cytoplasm"/>
    <property type="evidence" value="ECO:0007669"/>
    <property type="project" value="TreeGrafter"/>
</dbReference>
<dbReference type="InterPro" id="IPR004843">
    <property type="entry name" value="Calcineurin-like_PHP"/>
</dbReference>
<proteinExistence type="predicted"/>
<evidence type="ECO:0000313" key="2">
    <source>
        <dbReference type="EMBL" id="RPF54853.1"/>
    </source>
</evidence>
<dbReference type="RefSeq" id="WP_123808505.1">
    <property type="nucleotide sequence ID" value="NZ_RKRK01000005.1"/>
</dbReference>
<dbReference type="Proteomes" id="UP000277108">
    <property type="component" value="Unassembled WGS sequence"/>
</dbReference>
<dbReference type="InterPro" id="IPR029052">
    <property type="entry name" value="Metallo-depent_PP-like"/>
</dbReference>
<dbReference type="EMBL" id="RKRK01000005">
    <property type="protein sequence ID" value="RPF54853.1"/>
    <property type="molecule type" value="Genomic_DNA"/>
</dbReference>
<dbReference type="PANTHER" id="PTHR32440">
    <property type="entry name" value="PHOSPHATASE DCR2-RELATED-RELATED"/>
    <property type="match status" value="1"/>
</dbReference>
<dbReference type="SUPFAM" id="SSF56300">
    <property type="entry name" value="Metallo-dependent phosphatases"/>
    <property type="match status" value="1"/>
</dbReference>
<protein>
    <submittedName>
        <fullName evidence="2">Calcineurin-like phosphoesterase family protein</fullName>
    </submittedName>
</protein>
<dbReference type="OrthoDB" id="9816081at2"/>
<keyword evidence="3" id="KW-1185">Reference proteome</keyword>
<evidence type="ECO:0000313" key="3">
    <source>
        <dbReference type="Proteomes" id="UP000277108"/>
    </source>
</evidence>